<reference evidence="1" key="1">
    <citation type="submission" date="2014-09" db="EMBL/GenBank/DDBJ databases">
        <authorList>
            <person name="Magalhaes I.L.F."/>
            <person name="Oliveira U."/>
            <person name="Santos F.R."/>
            <person name="Vidigal T.H.D.A."/>
            <person name="Brescovit A.D."/>
            <person name="Santos A.J."/>
        </authorList>
    </citation>
    <scope>NUCLEOTIDE SEQUENCE</scope>
    <source>
        <tissue evidence="1">Shoot tissue taken approximately 20 cm above the soil surface</tissue>
    </source>
</reference>
<reference evidence="1" key="2">
    <citation type="journal article" date="2015" name="Data Brief">
        <title>Shoot transcriptome of the giant reed, Arundo donax.</title>
        <authorList>
            <person name="Barrero R.A."/>
            <person name="Guerrero F.D."/>
            <person name="Moolhuijzen P."/>
            <person name="Goolsby J.A."/>
            <person name="Tidwell J."/>
            <person name="Bellgard S.E."/>
            <person name="Bellgard M.I."/>
        </authorList>
    </citation>
    <scope>NUCLEOTIDE SEQUENCE</scope>
    <source>
        <tissue evidence="1">Shoot tissue taken approximately 20 cm above the soil surface</tissue>
    </source>
</reference>
<dbReference type="AlphaFoldDB" id="A0A0A9F668"/>
<sequence length="165" mass="18595">MTLNSSSIQSCCIYRICCHSKNRKSLQQHLQDFEMTLLRGDMERIEAVVRLDPRRLHVGDLQDLADDLGVALLGGDVQRRLAILVLPGRHLRDQRPVELREDPLRVGHTPGPRREVERRVAALARAVPAPPLQGHHPETLLLLHPTEALQLLQRAQPEAGLPLHD</sequence>
<protein>
    <submittedName>
        <fullName evidence="1">Uncharacterized protein</fullName>
    </submittedName>
</protein>
<dbReference type="EMBL" id="GBRH01194118">
    <property type="protein sequence ID" value="JAE03778.1"/>
    <property type="molecule type" value="Transcribed_RNA"/>
</dbReference>
<organism evidence="1">
    <name type="scientific">Arundo donax</name>
    <name type="common">Giant reed</name>
    <name type="synonym">Donax arundinaceus</name>
    <dbReference type="NCBI Taxonomy" id="35708"/>
    <lineage>
        <taxon>Eukaryota</taxon>
        <taxon>Viridiplantae</taxon>
        <taxon>Streptophyta</taxon>
        <taxon>Embryophyta</taxon>
        <taxon>Tracheophyta</taxon>
        <taxon>Spermatophyta</taxon>
        <taxon>Magnoliopsida</taxon>
        <taxon>Liliopsida</taxon>
        <taxon>Poales</taxon>
        <taxon>Poaceae</taxon>
        <taxon>PACMAD clade</taxon>
        <taxon>Arundinoideae</taxon>
        <taxon>Arundineae</taxon>
        <taxon>Arundo</taxon>
    </lineage>
</organism>
<accession>A0A0A9F668</accession>
<name>A0A0A9F668_ARUDO</name>
<proteinExistence type="predicted"/>
<evidence type="ECO:0000313" key="1">
    <source>
        <dbReference type="EMBL" id="JAE03778.1"/>
    </source>
</evidence>